<dbReference type="InterPro" id="IPR039421">
    <property type="entry name" value="Type_1_exporter"/>
</dbReference>
<keyword evidence="5 7" id="KW-1133">Transmembrane helix</keyword>
<evidence type="ECO:0000313" key="10">
    <source>
        <dbReference type="EMBL" id="OIO18125.1"/>
    </source>
</evidence>
<dbReference type="Proteomes" id="UP000182465">
    <property type="component" value="Unassembled WGS sequence"/>
</dbReference>
<dbReference type="InterPro" id="IPR036640">
    <property type="entry name" value="ABC1_TM_sf"/>
</dbReference>
<name>A0A1J4U5P5_9BACT</name>
<dbReference type="AlphaFoldDB" id="A0A1J4U5P5"/>
<evidence type="ECO:0000259" key="9">
    <source>
        <dbReference type="PROSITE" id="PS50929"/>
    </source>
</evidence>
<dbReference type="FunFam" id="3.40.50.300:FF:000218">
    <property type="entry name" value="Multidrug ABC transporter ATP-binding protein"/>
    <property type="match status" value="1"/>
</dbReference>
<keyword evidence="3" id="KW-0547">Nucleotide-binding</keyword>
<dbReference type="PROSITE" id="PS50893">
    <property type="entry name" value="ABC_TRANSPORTER_2"/>
    <property type="match status" value="1"/>
</dbReference>
<evidence type="ECO:0000256" key="4">
    <source>
        <dbReference type="ARBA" id="ARBA00022840"/>
    </source>
</evidence>
<dbReference type="PANTHER" id="PTHR43394">
    <property type="entry name" value="ATP-DEPENDENT PERMEASE MDL1, MITOCHONDRIAL"/>
    <property type="match status" value="1"/>
</dbReference>
<dbReference type="GO" id="GO:0005524">
    <property type="term" value="F:ATP binding"/>
    <property type="evidence" value="ECO:0007669"/>
    <property type="project" value="UniProtKB-KW"/>
</dbReference>
<feature type="transmembrane region" description="Helical" evidence="7">
    <location>
        <begin position="54"/>
        <end position="73"/>
    </location>
</feature>
<dbReference type="InterPro" id="IPR011527">
    <property type="entry name" value="ABC1_TM_dom"/>
</dbReference>
<feature type="domain" description="ABC transporter" evidence="8">
    <location>
        <begin position="373"/>
        <end position="608"/>
    </location>
</feature>
<dbReference type="InterPro" id="IPR027417">
    <property type="entry name" value="P-loop_NTPase"/>
</dbReference>
<dbReference type="GO" id="GO:0005886">
    <property type="term" value="C:plasma membrane"/>
    <property type="evidence" value="ECO:0007669"/>
    <property type="project" value="UniProtKB-SubCell"/>
</dbReference>
<dbReference type="EMBL" id="MNVB01000013">
    <property type="protein sequence ID" value="OIO18125.1"/>
    <property type="molecule type" value="Genomic_DNA"/>
</dbReference>
<dbReference type="PROSITE" id="PS50929">
    <property type="entry name" value="ABC_TM1F"/>
    <property type="match status" value="1"/>
</dbReference>
<dbReference type="Gene3D" id="3.40.50.300">
    <property type="entry name" value="P-loop containing nucleotide triphosphate hydrolases"/>
    <property type="match status" value="1"/>
</dbReference>
<keyword evidence="6 7" id="KW-0472">Membrane</keyword>
<gene>
    <name evidence="10" type="ORF">AUJ29_00520</name>
</gene>
<evidence type="ECO:0000256" key="1">
    <source>
        <dbReference type="ARBA" id="ARBA00004651"/>
    </source>
</evidence>
<dbReference type="PANTHER" id="PTHR43394:SF1">
    <property type="entry name" value="ATP-BINDING CASSETTE SUB-FAMILY B MEMBER 10, MITOCHONDRIAL"/>
    <property type="match status" value="1"/>
</dbReference>
<keyword evidence="4" id="KW-0067">ATP-binding</keyword>
<dbReference type="CDD" id="cd07346">
    <property type="entry name" value="ABC_6TM_exporters"/>
    <property type="match status" value="1"/>
</dbReference>
<dbReference type="SUPFAM" id="SSF90123">
    <property type="entry name" value="ABC transporter transmembrane region"/>
    <property type="match status" value="1"/>
</dbReference>
<protein>
    <recommendedName>
        <fullName evidence="12">ABC transporter</fullName>
    </recommendedName>
</protein>
<evidence type="ECO:0000313" key="11">
    <source>
        <dbReference type="Proteomes" id="UP000182465"/>
    </source>
</evidence>
<evidence type="ECO:0000259" key="8">
    <source>
        <dbReference type="PROSITE" id="PS50893"/>
    </source>
</evidence>
<evidence type="ECO:0000256" key="2">
    <source>
        <dbReference type="ARBA" id="ARBA00022692"/>
    </source>
</evidence>
<dbReference type="PROSITE" id="PS00211">
    <property type="entry name" value="ABC_TRANSPORTER_1"/>
    <property type="match status" value="1"/>
</dbReference>
<comment type="subcellular location">
    <subcellularLocation>
        <location evidence="1">Cell membrane</location>
        <topology evidence="1">Multi-pass membrane protein</topology>
    </subcellularLocation>
</comment>
<dbReference type="InterPro" id="IPR003593">
    <property type="entry name" value="AAA+_ATPase"/>
</dbReference>
<dbReference type="GO" id="GO:0015421">
    <property type="term" value="F:ABC-type oligopeptide transporter activity"/>
    <property type="evidence" value="ECO:0007669"/>
    <property type="project" value="TreeGrafter"/>
</dbReference>
<dbReference type="SUPFAM" id="SSF52540">
    <property type="entry name" value="P-loop containing nucleoside triphosphate hydrolases"/>
    <property type="match status" value="1"/>
</dbReference>
<dbReference type="GO" id="GO:0016887">
    <property type="term" value="F:ATP hydrolysis activity"/>
    <property type="evidence" value="ECO:0007669"/>
    <property type="project" value="InterPro"/>
</dbReference>
<evidence type="ECO:0000256" key="5">
    <source>
        <dbReference type="ARBA" id="ARBA00022989"/>
    </source>
</evidence>
<dbReference type="InterPro" id="IPR003439">
    <property type="entry name" value="ABC_transporter-like_ATP-bd"/>
</dbReference>
<dbReference type="InterPro" id="IPR017871">
    <property type="entry name" value="ABC_transporter-like_CS"/>
</dbReference>
<dbReference type="Gene3D" id="1.20.1560.10">
    <property type="entry name" value="ABC transporter type 1, transmembrane domain"/>
    <property type="match status" value="1"/>
</dbReference>
<sequence length="616" mass="70346">MAHFFIKASAIRSILPQTASKGESPIYMKNQPIQINKEFWCKLWSILKPFQKQVVWLSLAIGFLEITNLINPYLFKLIIDRIAAFNPQKINELLGLIALVFIADSLVSIIHYLKDKKIFTFLMNIEYHLPMLLQKKLISLSLGYHEKENTGNKIIKVQRGVDKLVDLIVNLCWEFWPTVTQIIFTFALMFYFNSKISFIFAIFVPLFILATLKMNKTTNPMRHQRHEKYEEASGMLGQSIINIYTVQSFVQELKETRKYRRNRNDIRKIEKREWAIVLNYNLLRSFIIDFGRACVIFYSAYLAWHANISLGSLVLFISLSETSYHALFRISRTYDRLIESSTGVQRITNVLAEESAIKNNPQIKLKEKLAGKIEFKNVNFSYHQRSAGKALKNINLDINPGETVALVGPSGGGKSTIIKLLYRHYDATSGQILVDNTDIRDYDLYQYRSNLAIVPQEVEVFNTSIRDNIAYGKSKTNLDEIKAAARAANIDFVDKMENGFHTLVGERGIKLSGGQKQRVGIARAILSDPSILIFDEATSNLDTHSEKQIQHALESISKNQTMIIIAHRLSTVINADKIFVINQGRVVESGTHAELMQNKDGIYSHLLELQALGELK</sequence>
<evidence type="ECO:0000256" key="7">
    <source>
        <dbReference type="SAM" id="Phobius"/>
    </source>
</evidence>
<evidence type="ECO:0000256" key="6">
    <source>
        <dbReference type="ARBA" id="ARBA00023136"/>
    </source>
</evidence>
<reference evidence="10 11" key="1">
    <citation type="journal article" date="2016" name="Environ. Microbiol.">
        <title>Genomic resolution of a cold subsurface aquifer community provides metabolic insights for novel microbes adapted to high CO concentrations.</title>
        <authorList>
            <person name="Probst A.J."/>
            <person name="Castelle C.J."/>
            <person name="Singh A."/>
            <person name="Brown C.T."/>
            <person name="Anantharaman K."/>
            <person name="Sharon I."/>
            <person name="Hug L.A."/>
            <person name="Burstein D."/>
            <person name="Emerson J.B."/>
            <person name="Thomas B.C."/>
            <person name="Banfield J.F."/>
        </authorList>
    </citation>
    <scope>NUCLEOTIDE SEQUENCE [LARGE SCALE GENOMIC DNA]</scope>
    <source>
        <strain evidence="10">CG1_02_38_13</strain>
    </source>
</reference>
<dbReference type="Pfam" id="PF00664">
    <property type="entry name" value="ABC_membrane"/>
    <property type="match status" value="1"/>
</dbReference>
<feature type="transmembrane region" description="Helical" evidence="7">
    <location>
        <begin position="198"/>
        <end position="215"/>
    </location>
</feature>
<dbReference type="SMART" id="SM00382">
    <property type="entry name" value="AAA"/>
    <property type="match status" value="1"/>
</dbReference>
<proteinExistence type="predicted"/>
<dbReference type="Pfam" id="PF00005">
    <property type="entry name" value="ABC_tran"/>
    <property type="match status" value="1"/>
</dbReference>
<feature type="domain" description="ABC transmembrane type-1" evidence="9">
    <location>
        <begin position="55"/>
        <end position="339"/>
    </location>
</feature>
<organism evidence="10 11">
    <name type="scientific">Candidatus Kuenenbacteria bacterium CG1_02_38_13</name>
    <dbReference type="NCBI Taxonomy" id="1805235"/>
    <lineage>
        <taxon>Bacteria</taxon>
        <taxon>Candidatus Kueneniibacteriota</taxon>
    </lineage>
</organism>
<evidence type="ECO:0000256" key="3">
    <source>
        <dbReference type="ARBA" id="ARBA00022741"/>
    </source>
</evidence>
<evidence type="ECO:0008006" key="12">
    <source>
        <dbReference type="Google" id="ProtNLM"/>
    </source>
</evidence>
<feature type="transmembrane region" description="Helical" evidence="7">
    <location>
        <begin position="93"/>
        <end position="113"/>
    </location>
</feature>
<keyword evidence="2 7" id="KW-0812">Transmembrane</keyword>
<accession>A0A1J4U5P5</accession>
<comment type="caution">
    <text evidence="10">The sequence shown here is derived from an EMBL/GenBank/DDBJ whole genome shotgun (WGS) entry which is preliminary data.</text>
</comment>